<proteinExistence type="predicted"/>
<reference evidence="1" key="2">
    <citation type="submission" date="2022-10" db="EMBL/GenBank/DDBJ databases">
        <authorList>
            <consortium name="ENA_rothamsted_submissions"/>
            <consortium name="culmorum"/>
            <person name="King R."/>
        </authorList>
    </citation>
    <scope>NUCLEOTIDE SEQUENCE</scope>
</reference>
<reference evidence="1" key="1">
    <citation type="submission" date="2022-02" db="EMBL/GenBank/DDBJ databases">
        <authorList>
            <person name="King R."/>
        </authorList>
    </citation>
    <scope>NUCLEOTIDE SEQUENCE</scope>
</reference>
<protein>
    <submittedName>
        <fullName evidence="1">Uncharacterized protein</fullName>
    </submittedName>
</protein>
<evidence type="ECO:0000313" key="1">
    <source>
        <dbReference type="EMBL" id="CAH1712833.1"/>
    </source>
</evidence>
<sequence length="135" mass="15017">MGLGLRLGVVSHVDREILAILYTAASAPRHGLRKTVSKNDLHAPAKIGKINAPLRIDLYPRGFTFRRTIVLCMGATVTMTIRDCVNDCRRWKRFYIIICFSFLSPAARRAQWKAVGVDENGGHTPLVFAAYTKSG</sequence>
<dbReference type="EMBL" id="OU899034">
    <property type="protein sequence ID" value="CAH1712833.1"/>
    <property type="molecule type" value="Genomic_DNA"/>
</dbReference>
<gene>
    <name evidence="1" type="ORF">APHIGO_LOCUS2157</name>
</gene>
<dbReference type="AlphaFoldDB" id="A0A9P0NFL6"/>
<keyword evidence="2" id="KW-1185">Reference proteome</keyword>
<accession>A0A9P0NFL6</accession>
<dbReference type="Proteomes" id="UP001154329">
    <property type="component" value="Chromosome 1"/>
</dbReference>
<evidence type="ECO:0000313" key="2">
    <source>
        <dbReference type="Proteomes" id="UP001154329"/>
    </source>
</evidence>
<organism evidence="1 2">
    <name type="scientific">Aphis gossypii</name>
    <name type="common">Cotton aphid</name>
    <dbReference type="NCBI Taxonomy" id="80765"/>
    <lineage>
        <taxon>Eukaryota</taxon>
        <taxon>Metazoa</taxon>
        <taxon>Ecdysozoa</taxon>
        <taxon>Arthropoda</taxon>
        <taxon>Hexapoda</taxon>
        <taxon>Insecta</taxon>
        <taxon>Pterygota</taxon>
        <taxon>Neoptera</taxon>
        <taxon>Paraneoptera</taxon>
        <taxon>Hemiptera</taxon>
        <taxon>Sternorrhyncha</taxon>
        <taxon>Aphidomorpha</taxon>
        <taxon>Aphidoidea</taxon>
        <taxon>Aphididae</taxon>
        <taxon>Aphidini</taxon>
        <taxon>Aphis</taxon>
        <taxon>Aphis</taxon>
    </lineage>
</organism>
<name>A0A9P0NFL6_APHGO</name>